<accession>A0A127ZH57</accession>
<dbReference type="EMBL" id="LK056686">
    <property type="protein sequence ID" value="CDU25434.1"/>
    <property type="molecule type" value="Genomic_DNA"/>
</dbReference>
<name>A0A127ZH57_9BASI</name>
<dbReference type="AlphaFoldDB" id="A0A127ZH57"/>
<protein>
    <submittedName>
        <fullName evidence="2">Uncharacterized protein</fullName>
    </submittedName>
</protein>
<sequence length="166" mass="19012">MKLHLILFPALMLVITTVDSIIEPFTSTRAGLRGRTDLAKSLQDGPPLHWFSEYLSSYSGPIENIMDGNMALTQKMFRFADRVAALDRIRWEVLRQNPALDADERLVLSRPFHNWNNPNFRVDGVGNRVNNPHEFNRMALAFQSDSKTVGEVERLVFDLVSKDLIR</sequence>
<evidence type="ECO:0000256" key="1">
    <source>
        <dbReference type="SAM" id="SignalP"/>
    </source>
</evidence>
<reference evidence="2" key="1">
    <citation type="submission" date="2014-06" db="EMBL/GenBank/DDBJ databases">
        <authorList>
            <person name="Ju J."/>
            <person name="Zhang J."/>
        </authorList>
    </citation>
    <scope>NUCLEOTIDE SEQUENCE</scope>
    <source>
        <strain evidence="2">SscI8</strain>
    </source>
</reference>
<feature type="chain" id="PRO_5007281340" evidence="1">
    <location>
        <begin position="21"/>
        <end position="166"/>
    </location>
</feature>
<evidence type="ECO:0000313" key="2">
    <source>
        <dbReference type="EMBL" id="CDU25434.1"/>
    </source>
</evidence>
<keyword evidence="1" id="KW-0732">Signal</keyword>
<gene>
    <name evidence="2" type="ORF">SPSC_05327</name>
</gene>
<dbReference type="OrthoDB" id="10435598at2759"/>
<organism evidence="2">
    <name type="scientific">Sporisorium scitamineum</name>
    <dbReference type="NCBI Taxonomy" id="49012"/>
    <lineage>
        <taxon>Eukaryota</taxon>
        <taxon>Fungi</taxon>
        <taxon>Dikarya</taxon>
        <taxon>Basidiomycota</taxon>
        <taxon>Ustilaginomycotina</taxon>
        <taxon>Ustilaginomycetes</taxon>
        <taxon>Ustilaginales</taxon>
        <taxon>Ustilaginaceae</taxon>
        <taxon>Sporisorium</taxon>
    </lineage>
</organism>
<proteinExistence type="predicted"/>
<feature type="signal peptide" evidence="1">
    <location>
        <begin position="1"/>
        <end position="20"/>
    </location>
</feature>